<dbReference type="Pfam" id="PF09747">
    <property type="entry name" value="CCD97-like_C"/>
    <property type="match status" value="1"/>
</dbReference>
<dbReference type="Proteomes" id="UP000835052">
    <property type="component" value="Unassembled WGS sequence"/>
</dbReference>
<feature type="domain" description="CCD97-like C-terminal" evidence="3">
    <location>
        <begin position="86"/>
        <end position="296"/>
    </location>
</feature>
<dbReference type="AlphaFoldDB" id="A0A8S1GVA3"/>
<dbReference type="EMBL" id="CAJGYM010000005">
    <property type="protein sequence ID" value="CAD6186951.1"/>
    <property type="molecule type" value="Genomic_DNA"/>
</dbReference>
<gene>
    <name evidence="4" type="ORF">CAUJ_LOCUS2870</name>
</gene>
<proteinExistence type="predicted"/>
<feature type="compositionally biased region" description="Acidic residues" evidence="2">
    <location>
        <begin position="287"/>
        <end position="296"/>
    </location>
</feature>
<name>A0A8S1GVA3_9PELO</name>
<protein>
    <recommendedName>
        <fullName evidence="3">CCD97-like C-terminal domain-containing protein</fullName>
    </recommendedName>
</protein>
<keyword evidence="1" id="KW-0175">Coiled coil</keyword>
<dbReference type="InterPro" id="IPR040233">
    <property type="entry name" value="CCD97-like_C"/>
</dbReference>
<organism evidence="4 5">
    <name type="scientific">Caenorhabditis auriculariae</name>
    <dbReference type="NCBI Taxonomy" id="2777116"/>
    <lineage>
        <taxon>Eukaryota</taxon>
        <taxon>Metazoa</taxon>
        <taxon>Ecdysozoa</taxon>
        <taxon>Nematoda</taxon>
        <taxon>Chromadorea</taxon>
        <taxon>Rhabditida</taxon>
        <taxon>Rhabditina</taxon>
        <taxon>Rhabditomorpha</taxon>
        <taxon>Rhabditoidea</taxon>
        <taxon>Rhabditidae</taxon>
        <taxon>Peloderinae</taxon>
        <taxon>Caenorhabditis</taxon>
    </lineage>
</organism>
<dbReference type="PANTHER" id="PTHR31840:SF1">
    <property type="entry name" value="COILED-COIL DOMAIN-CONTAINING PROTEIN 97"/>
    <property type="match status" value="1"/>
</dbReference>
<accession>A0A8S1GVA3</accession>
<evidence type="ECO:0000256" key="2">
    <source>
        <dbReference type="SAM" id="MobiDB-lite"/>
    </source>
</evidence>
<dbReference type="PANTHER" id="PTHR31840">
    <property type="entry name" value="COILED-COIL DOMAIN-CONTAINING PROTEIN 97"/>
    <property type="match status" value="1"/>
</dbReference>
<evidence type="ECO:0000313" key="4">
    <source>
        <dbReference type="EMBL" id="CAD6186951.1"/>
    </source>
</evidence>
<dbReference type="OrthoDB" id="333176at2759"/>
<feature type="coiled-coil region" evidence="1">
    <location>
        <begin position="201"/>
        <end position="235"/>
    </location>
</feature>
<evidence type="ECO:0000313" key="5">
    <source>
        <dbReference type="Proteomes" id="UP000835052"/>
    </source>
</evidence>
<reference evidence="4" key="1">
    <citation type="submission" date="2020-10" db="EMBL/GenBank/DDBJ databases">
        <authorList>
            <person name="Kikuchi T."/>
        </authorList>
    </citation>
    <scope>NUCLEOTIDE SEQUENCE</scope>
    <source>
        <strain evidence="4">NKZ352</strain>
    </source>
</reference>
<evidence type="ECO:0000256" key="1">
    <source>
        <dbReference type="SAM" id="Coils"/>
    </source>
</evidence>
<comment type="caution">
    <text evidence="4">The sequence shown here is derived from an EMBL/GenBank/DDBJ whole genome shotgun (WGS) entry which is preliminary data.</text>
</comment>
<dbReference type="InterPro" id="IPR018613">
    <property type="entry name" value="Ccdc97-like"/>
</dbReference>
<evidence type="ECO:0000259" key="3">
    <source>
        <dbReference type="Pfam" id="PF09747"/>
    </source>
</evidence>
<keyword evidence="5" id="KW-1185">Reference proteome</keyword>
<sequence>MIQRIVDSPDVFYKHQQFDDPELTKTEREDILRDLAVENVGLFLSRYGKYLLPEDCKLFDGVENDVVKYVLKQVRGRKDGVKNVKNRRFNAMQKMMSEPFFSDEQMREREPYLFDVMIGRFLTEEERHDLRPTVSRDQSHGAWSGVLDQFETSSEIAQRRKVQQAEWEDTEYGKKADPMGHGHCSRFFAHVNNMTAMDDEFQAEEEEEDEEDVQLAELRIKMEKMSQEEASAFEQIDDDETPHILRHEFVSYMQERFIAGKDSKFFDYALVDNDDSLDESDPIRERDEEEMWFDQD</sequence>
<feature type="region of interest" description="Disordered" evidence="2">
    <location>
        <begin position="274"/>
        <end position="296"/>
    </location>
</feature>